<dbReference type="Proteomes" id="UP000201594">
    <property type="component" value="Segment"/>
</dbReference>
<dbReference type="EMBL" id="KX397367">
    <property type="protein sequence ID" value="ANZ49008.1"/>
    <property type="molecule type" value="Genomic_DNA"/>
</dbReference>
<gene>
    <name evidence="1" type="ORF">EARLPHILLIPIV_159</name>
</gene>
<dbReference type="RefSeq" id="YP_009278471.1">
    <property type="nucleotide sequence ID" value="NC_031007.1"/>
</dbReference>
<accession>A0A1B2ICL2</accession>
<sequence>MKNNEHLAFRTNFNYPIHLGLPDAVNDHVNDRLRLICMNPGEFPRLRPRDILNHAEVREEFTTPDGLRIKILYNLDGTTEYVGKLVNEKYYFTDAVLNYSMPLEMVFASFKEHGMKPMIQRQWNWEYPSSFPFYYTLVEEGTVDEGYFNLERYYPVEGYEELGIDCLADLLAYSYKFTWDHRDMKWTAITDAHEITKRIRKPWTNYLLQYEYGEQPNTTADLHRVLTFLVGKVNEAGLLSAEEMNAVSSFTRQTVTVDELLRLNDRNKVLDAILKAYHDPKLIVPGEDVRVSDPLFAFMENLWNKNPDARYP</sequence>
<evidence type="ECO:0000313" key="1">
    <source>
        <dbReference type="EMBL" id="ANZ49008.1"/>
    </source>
</evidence>
<dbReference type="OrthoDB" id="7962at10239"/>
<evidence type="ECO:0000313" key="2">
    <source>
        <dbReference type="Proteomes" id="UP000201594"/>
    </source>
</evidence>
<proteinExistence type="predicted"/>
<name>A0A1B2ICL2_9CAUD</name>
<reference evidence="1 2" key="1">
    <citation type="submission" date="2016-06" db="EMBL/GenBank/DDBJ databases">
        <authorList>
            <person name="Kjaerup R.B."/>
            <person name="Dalgaard T.S."/>
            <person name="Juul-Madsen H.R."/>
        </authorList>
    </citation>
    <scope>NUCLEOTIDE SEQUENCE [LARGE SCALE GENOMIC DNA]</scope>
</reference>
<dbReference type="GeneID" id="29061762"/>
<organism evidence="1 2">
    <name type="scientific">Erwinia phage vB_EamM_EarlPhillipIV</name>
    <dbReference type="NCBI Taxonomy" id="1883372"/>
    <lineage>
        <taxon>Viruses</taxon>
        <taxon>Duplodnaviria</taxon>
        <taxon>Heunggongvirae</taxon>
        <taxon>Uroviricota</taxon>
        <taxon>Caudoviricetes</taxon>
        <taxon>Chimalliviridae</taxon>
        <taxon>Derbicusvirus</taxon>
        <taxon>Derbicusvirus derbicus</taxon>
    </lineage>
</organism>
<dbReference type="KEGG" id="vg:29061762"/>
<protein>
    <submittedName>
        <fullName evidence="1">Uncharacterized protein</fullName>
    </submittedName>
</protein>